<keyword evidence="3" id="KW-1185">Reference proteome</keyword>
<dbReference type="KEGG" id="maic:MAIC_47290"/>
<dbReference type="Proteomes" id="UP000467327">
    <property type="component" value="Chromosome"/>
</dbReference>
<evidence type="ECO:0000313" key="3">
    <source>
        <dbReference type="Proteomes" id="UP000467327"/>
    </source>
</evidence>
<sequence>MAIGDSGAGGVGVVGELTAAASAALAVVFLAVVATARVGLADASGSGVGALIGMVTAEALKCFVDFGCAAAESGF</sequence>
<feature type="transmembrane region" description="Helical" evidence="1">
    <location>
        <begin position="20"/>
        <end position="40"/>
    </location>
</feature>
<dbReference type="EMBL" id="AP022561">
    <property type="protein sequence ID" value="BBX09926.1"/>
    <property type="molecule type" value="Genomic_DNA"/>
</dbReference>
<reference evidence="2 3" key="1">
    <citation type="journal article" date="2019" name="Emerg. Microbes Infect.">
        <title>Comprehensive subspecies identification of 175 nontuberculous mycobacteria species based on 7547 genomic profiles.</title>
        <authorList>
            <person name="Matsumoto Y."/>
            <person name="Kinjo T."/>
            <person name="Motooka D."/>
            <person name="Nabeya D."/>
            <person name="Jung N."/>
            <person name="Uechi K."/>
            <person name="Horii T."/>
            <person name="Iida T."/>
            <person name="Fujita J."/>
            <person name="Nakamura S."/>
        </authorList>
    </citation>
    <scope>NUCLEOTIDE SEQUENCE [LARGE SCALE GENOMIC DNA]</scope>
    <source>
        <strain evidence="2 3">JCM 6376</strain>
    </source>
</reference>
<gene>
    <name evidence="2" type="ORF">MAIC_47290</name>
</gene>
<keyword evidence="1" id="KW-1133">Transmembrane helix</keyword>
<accession>A0AAD1HRX5</accession>
<protein>
    <submittedName>
        <fullName evidence="2">Uncharacterized protein</fullName>
    </submittedName>
</protein>
<keyword evidence="1" id="KW-0472">Membrane</keyword>
<name>A0AAD1HRX5_9MYCO</name>
<evidence type="ECO:0000256" key="1">
    <source>
        <dbReference type="SAM" id="Phobius"/>
    </source>
</evidence>
<evidence type="ECO:0000313" key="2">
    <source>
        <dbReference type="EMBL" id="BBX09926.1"/>
    </source>
</evidence>
<organism evidence="2 3">
    <name type="scientific">Mycolicibacterium aichiense</name>
    <dbReference type="NCBI Taxonomy" id="1799"/>
    <lineage>
        <taxon>Bacteria</taxon>
        <taxon>Bacillati</taxon>
        <taxon>Actinomycetota</taxon>
        <taxon>Actinomycetes</taxon>
        <taxon>Mycobacteriales</taxon>
        <taxon>Mycobacteriaceae</taxon>
        <taxon>Mycolicibacterium</taxon>
    </lineage>
</organism>
<proteinExistence type="predicted"/>
<keyword evidence="1" id="KW-0812">Transmembrane</keyword>
<dbReference type="AlphaFoldDB" id="A0AAD1HRX5"/>